<evidence type="ECO:0000256" key="4">
    <source>
        <dbReference type="SAM" id="SignalP"/>
    </source>
</evidence>
<feature type="chain" id="PRO_5012021392" evidence="4">
    <location>
        <begin position="26"/>
        <end position="443"/>
    </location>
</feature>
<feature type="signal peptide" evidence="4">
    <location>
        <begin position="1"/>
        <end position="25"/>
    </location>
</feature>
<gene>
    <name evidence="6" type="ORF">BESB_024040</name>
</gene>
<proteinExistence type="predicted"/>
<reference evidence="6 7" key="1">
    <citation type="submission" date="2017-09" db="EMBL/GenBank/DDBJ databases">
        <title>Genome sequencing of Besnoitia besnoiti strain Bb-Ger1.</title>
        <authorList>
            <person name="Schares G."/>
            <person name="Venepally P."/>
            <person name="Lorenzi H.A."/>
        </authorList>
    </citation>
    <scope>NUCLEOTIDE SEQUENCE [LARGE SCALE GENOMIC DNA]</scope>
    <source>
        <strain evidence="6 7">Bb-Ger1</strain>
    </source>
</reference>
<dbReference type="Pfam" id="PF00024">
    <property type="entry name" value="PAN_1"/>
    <property type="match status" value="4"/>
</dbReference>
<evidence type="ECO:0000259" key="5">
    <source>
        <dbReference type="PROSITE" id="PS50948"/>
    </source>
</evidence>
<evidence type="ECO:0000313" key="6">
    <source>
        <dbReference type="EMBL" id="PFH31912.1"/>
    </source>
</evidence>
<dbReference type="InterPro" id="IPR000177">
    <property type="entry name" value="Apple"/>
</dbReference>
<dbReference type="RefSeq" id="XP_029215921.1">
    <property type="nucleotide sequence ID" value="XM_029361106.1"/>
</dbReference>
<dbReference type="VEuPathDB" id="ToxoDB:BESB_024040"/>
<keyword evidence="4" id="KW-0732">Signal</keyword>
<sequence length="443" mass="48230">MQKNKGLFAVLAFLWEASYMTCGAGRVTAGTQRISEAIREHSFVQPEVKCFHPLNERSIARTYATHTGVKDAAACQELCAKESQCTHFNYNTESRSCELKIKNGSDVVAAPNVITGPKTCNTSCFTFGVGHTASEMARAEKKYSPFDCQSWCRDTIGCEYFTYNLNSSTCFLKGANAVGTERQYPGDMVGPKEFCSGGVEEETGEEAPQEKDAADGETQVSPAPRPEEQPGVEAGPSEQPSVPGLSPPDADHEKEELPPPVHRPGEGAEDQENRLPGQGAHPAAIPDTGLSSGLLCIHPHNKTSNAPIHKTIPDTRTPEDCHLLCWHDDQCTHFTYDFKSSRCDVRSGDSSNVSDAAHHVTGPKTCNASCFTIGQGHTAPEIVAAQNRYSAFDCQNWCRNTKGCMYFTYNTKGKKCFLKGANAHNTLRAYPDDLAGPRDYCPS</sequence>
<feature type="domain" description="Apple" evidence="5">
    <location>
        <begin position="366"/>
        <end position="441"/>
    </location>
</feature>
<dbReference type="EMBL" id="NWUJ01000013">
    <property type="protein sequence ID" value="PFH31912.1"/>
    <property type="molecule type" value="Genomic_DNA"/>
</dbReference>
<keyword evidence="7" id="KW-1185">Reference proteome</keyword>
<dbReference type="Gene3D" id="3.50.4.10">
    <property type="entry name" value="Hepatocyte Growth Factor"/>
    <property type="match status" value="4"/>
</dbReference>
<dbReference type="GO" id="GO:0005576">
    <property type="term" value="C:extracellular region"/>
    <property type="evidence" value="ECO:0007669"/>
    <property type="project" value="InterPro"/>
</dbReference>
<dbReference type="Proteomes" id="UP000224006">
    <property type="component" value="Chromosome XII"/>
</dbReference>
<accession>A0A2A9M947</accession>
<comment type="caution">
    <text evidence="6">The sequence shown here is derived from an EMBL/GenBank/DDBJ whole genome shotgun (WGS) entry which is preliminary data.</text>
</comment>
<evidence type="ECO:0000256" key="1">
    <source>
        <dbReference type="ARBA" id="ARBA00022737"/>
    </source>
</evidence>
<dbReference type="OrthoDB" id="331933at2759"/>
<dbReference type="GO" id="GO:0006508">
    <property type="term" value="P:proteolysis"/>
    <property type="evidence" value="ECO:0007669"/>
    <property type="project" value="InterPro"/>
</dbReference>
<name>A0A2A9M947_BESBE</name>
<evidence type="ECO:0000256" key="2">
    <source>
        <dbReference type="ARBA" id="ARBA00023157"/>
    </source>
</evidence>
<dbReference type="SUPFAM" id="SSF57414">
    <property type="entry name" value="Hairpin loop containing domain-like"/>
    <property type="match status" value="4"/>
</dbReference>
<evidence type="ECO:0000313" key="7">
    <source>
        <dbReference type="Proteomes" id="UP000224006"/>
    </source>
</evidence>
<dbReference type="SMART" id="SM00223">
    <property type="entry name" value="APPLE"/>
    <property type="match status" value="4"/>
</dbReference>
<feature type="region of interest" description="Disordered" evidence="3">
    <location>
        <begin position="183"/>
        <end position="287"/>
    </location>
</feature>
<protein>
    <submittedName>
        <fullName evidence="6">PAN domain-containing protein</fullName>
    </submittedName>
</protein>
<dbReference type="InterPro" id="IPR003609">
    <property type="entry name" value="Pan_app"/>
</dbReference>
<organism evidence="6 7">
    <name type="scientific">Besnoitia besnoiti</name>
    <name type="common">Apicomplexan protozoan</name>
    <dbReference type="NCBI Taxonomy" id="94643"/>
    <lineage>
        <taxon>Eukaryota</taxon>
        <taxon>Sar</taxon>
        <taxon>Alveolata</taxon>
        <taxon>Apicomplexa</taxon>
        <taxon>Conoidasida</taxon>
        <taxon>Coccidia</taxon>
        <taxon>Eucoccidiorida</taxon>
        <taxon>Eimeriorina</taxon>
        <taxon>Sarcocystidae</taxon>
        <taxon>Besnoitia</taxon>
    </lineage>
</organism>
<keyword evidence="1" id="KW-0677">Repeat</keyword>
<dbReference type="KEGG" id="bbes:BESB_024040"/>
<dbReference type="CDD" id="cd01100">
    <property type="entry name" value="APPLE_Factor_XI_like"/>
    <property type="match status" value="2"/>
</dbReference>
<dbReference type="GeneID" id="40307464"/>
<dbReference type="PROSITE" id="PS50948">
    <property type="entry name" value="PAN"/>
    <property type="match status" value="2"/>
</dbReference>
<evidence type="ECO:0000256" key="3">
    <source>
        <dbReference type="SAM" id="MobiDB-lite"/>
    </source>
</evidence>
<feature type="domain" description="Apple" evidence="5">
    <location>
        <begin position="50"/>
        <end position="120"/>
    </location>
</feature>
<keyword evidence="2" id="KW-1015">Disulfide bond</keyword>
<dbReference type="AlphaFoldDB" id="A0A2A9M947"/>